<dbReference type="Gene3D" id="1.25.40.20">
    <property type="entry name" value="Ankyrin repeat-containing domain"/>
    <property type="match status" value="3"/>
</dbReference>
<dbReference type="SUPFAM" id="SSF48403">
    <property type="entry name" value="Ankyrin repeat"/>
    <property type="match status" value="1"/>
</dbReference>
<organism evidence="1 2">
    <name type="scientific">Phytophthora fragariaefolia</name>
    <dbReference type="NCBI Taxonomy" id="1490495"/>
    <lineage>
        <taxon>Eukaryota</taxon>
        <taxon>Sar</taxon>
        <taxon>Stramenopiles</taxon>
        <taxon>Oomycota</taxon>
        <taxon>Peronosporomycetes</taxon>
        <taxon>Peronosporales</taxon>
        <taxon>Peronosporaceae</taxon>
        <taxon>Phytophthora</taxon>
    </lineage>
</organism>
<dbReference type="InterPro" id="IPR036770">
    <property type="entry name" value="Ankyrin_rpt-contain_sf"/>
</dbReference>
<dbReference type="PANTHER" id="PTHR46586:SF3">
    <property type="entry name" value="ANKYRIN REPEAT-CONTAINING PROTEIN"/>
    <property type="match status" value="1"/>
</dbReference>
<reference evidence="1" key="1">
    <citation type="submission" date="2023-04" db="EMBL/GenBank/DDBJ databases">
        <title>Phytophthora fragariaefolia NBRC 109709.</title>
        <authorList>
            <person name="Ichikawa N."/>
            <person name="Sato H."/>
            <person name="Tonouchi N."/>
        </authorList>
    </citation>
    <scope>NUCLEOTIDE SEQUENCE</scope>
    <source>
        <strain evidence="1">NBRC 109709</strain>
    </source>
</reference>
<accession>A0A9W6YP48</accession>
<comment type="caution">
    <text evidence="1">The sequence shown here is derived from an EMBL/GenBank/DDBJ whole genome shotgun (WGS) entry which is preliminary data.</text>
</comment>
<dbReference type="Proteomes" id="UP001165121">
    <property type="component" value="Unassembled WGS sequence"/>
</dbReference>
<proteinExistence type="predicted"/>
<dbReference type="PANTHER" id="PTHR46586">
    <property type="entry name" value="ANKYRIN REPEAT-CONTAINING PROTEIN"/>
    <property type="match status" value="1"/>
</dbReference>
<sequence length="313" mass="35744">MLRLHSPHSNAIEHWKTAWVQAVEQASICGNVLMLQWLVEHDVGKKAWELLRSIEARSGVPTLRDIFCVSAKRGHANTIEFLYRQGLPDGFKCCAHDAMLAAVKGGHTACVKWLLDSHLYNDDKSLVIHECAKYGRLEILKIFHDFESPVTYDSAGLKRRRTSQANSWWGSARDPMHFAAKGGHLEVLKWFHTNSSQTCEADTMDIAAGEGHLEVVKWLHYNRSEGCTFEAIDRAASNGHLEVVQWLHSNRSEGCSFEALYRAAEYGHFDVVKWLYEHCPSSIRRWRLLEPYDLVICTLRAGWSHTFRPTELT</sequence>
<evidence type="ECO:0000313" key="2">
    <source>
        <dbReference type="Proteomes" id="UP001165121"/>
    </source>
</evidence>
<dbReference type="InterPro" id="IPR002110">
    <property type="entry name" value="Ankyrin_rpt"/>
</dbReference>
<protein>
    <submittedName>
        <fullName evidence="1">Unnamed protein product</fullName>
    </submittedName>
</protein>
<keyword evidence="2" id="KW-1185">Reference proteome</keyword>
<dbReference type="OrthoDB" id="78649at2759"/>
<name>A0A9W6YP48_9STRA</name>
<dbReference type="SMART" id="SM00248">
    <property type="entry name" value="ANK"/>
    <property type="match status" value="3"/>
</dbReference>
<dbReference type="InterPro" id="IPR052050">
    <property type="entry name" value="SecEffector_AnkRepeat"/>
</dbReference>
<dbReference type="EMBL" id="BSXT01019083">
    <property type="protein sequence ID" value="GMG17759.1"/>
    <property type="molecule type" value="Genomic_DNA"/>
</dbReference>
<dbReference type="Pfam" id="PF13637">
    <property type="entry name" value="Ank_4"/>
    <property type="match status" value="2"/>
</dbReference>
<evidence type="ECO:0000313" key="1">
    <source>
        <dbReference type="EMBL" id="GMG17759.1"/>
    </source>
</evidence>
<gene>
    <name evidence="1" type="ORF">Pfra01_003035500</name>
</gene>
<dbReference type="AlphaFoldDB" id="A0A9W6YP48"/>